<feature type="compositionally biased region" description="Pro residues" evidence="8">
    <location>
        <begin position="238"/>
        <end position="251"/>
    </location>
</feature>
<keyword evidence="7" id="KW-0472">Membrane</keyword>
<dbReference type="Proteomes" id="UP001218218">
    <property type="component" value="Unassembled WGS sequence"/>
</dbReference>
<gene>
    <name evidence="9" type="ORF">DFH08DRAFT_1090358</name>
</gene>
<protein>
    <recommendedName>
        <fullName evidence="11">ABC transmembrane type-1 domain-containing protein</fullName>
    </recommendedName>
</protein>
<keyword evidence="3" id="KW-0812">Transmembrane</keyword>
<keyword evidence="10" id="KW-1185">Reference proteome</keyword>
<evidence type="ECO:0000256" key="1">
    <source>
        <dbReference type="ARBA" id="ARBA00004141"/>
    </source>
</evidence>
<reference evidence="9" key="1">
    <citation type="submission" date="2023-03" db="EMBL/GenBank/DDBJ databases">
        <title>Massive genome expansion in bonnet fungi (Mycena s.s.) driven by repeated elements and novel gene families across ecological guilds.</title>
        <authorList>
            <consortium name="Lawrence Berkeley National Laboratory"/>
            <person name="Harder C.B."/>
            <person name="Miyauchi S."/>
            <person name="Viragh M."/>
            <person name="Kuo A."/>
            <person name="Thoen E."/>
            <person name="Andreopoulos B."/>
            <person name="Lu D."/>
            <person name="Skrede I."/>
            <person name="Drula E."/>
            <person name="Henrissat B."/>
            <person name="Morin E."/>
            <person name="Kohler A."/>
            <person name="Barry K."/>
            <person name="LaButti K."/>
            <person name="Morin E."/>
            <person name="Salamov A."/>
            <person name="Lipzen A."/>
            <person name="Mereny Z."/>
            <person name="Hegedus B."/>
            <person name="Baldrian P."/>
            <person name="Stursova M."/>
            <person name="Weitz H."/>
            <person name="Taylor A."/>
            <person name="Grigoriev I.V."/>
            <person name="Nagy L.G."/>
            <person name="Martin F."/>
            <person name="Kauserud H."/>
        </authorList>
    </citation>
    <scope>NUCLEOTIDE SEQUENCE</scope>
    <source>
        <strain evidence="9">CBHHK002</strain>
    </source>
</reference>
<feature type="compositionally biased region" description="Pro residues" evidence="8">
    <location>
        <begin position="377"/>
        <end position="388"/>
    </location>
</feature>
<feature type="region of interest" description="Disordered" evidence="8">
    <location>
        <begin position="235"/>
        <end position="265"/>
    </location>
</feature>
<evidence type="ECO:0000313" key="9">
    <source>
        <dbReference type="EMBL" id="KAJ7301005.1"/>
    </source>
</evidence>
<evidence type="ECO:0000256" key="2">
    <source>
        <dbReference type="ARBA" id="ARBA00009726"/>
    </source>
</evidence>
<keyword evidence="6" id="KW-1133">Transmembrane helix</keyword>
<feature type="compositionally biased region" description="Polar residues" evidence="8">
    <location>
        <begin position="83"/>
        <end position="98"/>
    </location>
</feature>
<evidence type="ECO:0008006" key="11">
    <source>
        <dbReference type="Google" id="ProtNLM"/>
    </source>
</evidence>
<evidence type="ECO:0000256" key="4">
    <source>
        <dbReference type="ARBA" id="ARBA00022741"/>
    </source>
</evidence>
<keyword evidence="4" id="KW-0547">Nucleotide-binding</keyword>
<name>A0AAD7E7E4_9AGAR</name>
<dbReference type="Gene3D" id="1.20.1560.10">
    <property type="entry name" value="ABC transporter type 1, transmembrane domain"/>
    <property type="match status" value="1"/>
</dbReference>
<evidence type="ECO:0000256" key="7">
    <source>
        <dbReference type="ARBA" id="ARBA00023136"/>
    </source>
</evidence>
<feature type="region of interest" description="Disordered" evidence="8">
    <location>
        <begin position="377"/>
        <end position="454"/>
    </location>
</feature>
<feature type="region of interest" description="Disordered" evidence="8">
    <location>
        <begin position="48"/>
        <end position="223"/>
    </location>
</feature>
<keyword evidence="5" id="KW-0067">ATP-binding</keyword>
<accession>A0AAD7E7E4</accession>
<dbReference type="EMBL" id="JARIHO010000146">
    <property type="protein sequence ID" value="KAJ7301005.1"/>
    <property type="molecule type" value="Genomic_DNA"/>
</dbReference>
<proteinExistence type="inferred from homology"/>
<sequence length="677" mass="73018">MVALVRHENLSNVRKGCSESSVGSVLLQILAIQQGLGEPPNLNRKSELDGSKVAGAINDGGGVDRLDEDVETPVEDTDIELSGNESDGTTFKPTSSSRVGGDSASAKKAQSRQRKTTPSSSEDDSSEDDTPPAKKQKNSQSSGRDIPRKNRAEPFEDDSMSMEEADNHSRGFPSDNGVSEVGEPSVPDKGKGKAKAEPDNVGNSEDNSEAAYGPKGRNYKGKGKARDQIFVPLLFLSPHPPTRNCPLPPRSPPRKRATMASKHTPDDQKLIDILPLGVVMAFRSSVRDVSHAPDVNNDIWYLPAASKIDAFNDSAFLPPNDLENFGWSFLDNFGSGPADASITSITSSFEGVVSFSAQFSAPASPLRLPPIPISPSPPPVPIIAPPAAKPLSRKRKNDIDGLDPANMRAVSQEKSLRKRKEIPPQTNPDHDEDYRRKLRSAPGSQAARETPAGWSHAGLASVDVEMVDATAAIAKPVHKRKSDFPFIESVTLDTLDEIEKALTDGGGFSIIGFIACYGEISRFVRDNKYYIDLENRALFLTVTNQRWLAVHLDALGSILVFLVGIFAAVGEDGIDQGQIGLILTYTTSLTQMFAVSTRLSAEVENYMNSVERVVHYATSYLRRLHMQAPQRTSPRPTGPGRTLDRGPLPGLALEAVSPAKPSTSDMLALPRSSLIAA</sequence>
<dbReference type="InterPro" id="IPR050173">
    <property type="entry name" value="ABC_transporter_C-like"/>
</dbReference>
<dbReference type="PANTHER" id="PTHR24223">
    <property type="entry name" value="ATP-BINDING CASSETTE SUB-FAMILY C"/>
    <property type="match status" value="1"/>
</dbReference>
<comment type="caution">
    <text evidence="9">The sequence shown here is derived from an EMBL/GenBank/DDBJ whole genome shotgun (WGS) entry which is preliminary data.</text>
</comment>
<dbReference type="AlphaFoldDB" id="A0AAD7E7E4"/>
<feature type="region of interest" description="Disordered" evidence="8">
    <location>
        <begin position="627"/>
        <end position="647"/>
    </location>
</feature>
<evidence type="ECO:0000256" key="3">
    <source>
        <dbReference type="ARBA" id="ARBA00022692"/>
    </source>
</evidence>
<comment type="subcellular location">
    <subcellularLocation>
        <location evidence="1">Membrane</location>
        <topology evidence="1">Multi-pass membrane protein</topology>
    </subcellularLocation>
</comment>
<dbReference type="GO" id="GO:0005524">
    <property type="term" value="F:ATP binding"/>
    <property type="evidence" value="ECO:0007669"/>
    <property type="project" value="UniProtKB-KW"/>
</dbReference>
<feature type="compositionally biased region" description="Acidic residues" evidence="8">
    <location>
        <begin position="121"/>
        <end position="130"/>
    </location>
</feature>
<feature type="compositionally biased region" description="Basic and acidic residues" evidence="8">
    <location>
        <begin position="186"/>
        <end position="198"/>
    </location>
</feature>
<dbReference type="PANTHER" id="PTHR24223:SF456">
    <property type="entry name" value="MULTIDRUG RESISTANCE-ASSOCIATED PROTEIN LETHAL(2)03659"/>
    <property type="match status" value="1"/>
</dbReference>
<feature type="compositionally biased region" description="Acidic residues" evidence="8">
    <location>
        <begin position="155"/>
        <end position="164"/>
    </location>
</feature>
<dbReference type="GO" id="GO:0042626">
    <property type="term" value="F:ATPase-coupled transmembrane transporter activity"/>
    <property type="evidence" value="ECO:0007669"/>
    <property type="project" value="TreeGrafter"/>
</dbReference>
<comment type="similarity">
    <text evidence="2">Belongs to the ABC transporter superfamily. ABCC family. Conjugate transporter (TC 3.A.1.208) subfamily.</text>
</comment>
<organism evidence="9 10">
    <name type="scientific">Mycena albidolilacea</name>
    <dbReference type="NCBI Taxonomy" id="1033008"/>
    <lineage>
        <taxon>Eukaryota</taxon>
        <taxon>Fungi</taxon>
        <taxon>Dikarya</taxon>
        <taxon>Basidiomycota</taxon>
        <taxon>Agaricomycotina</taxon>
        <taxon>Agaricomycetes</taxon>
        <taxon>Agaricomycetidae</taxon>
        <taxon>Agaricales</taxon>
        <taxon>Marasmiineae</taxon>
        <taxon>Mycenaceae</taxon>
        <taxon>Mycena</taxon>
    </lineage>
</organism>
<evidence type="ECO:0000256" key="5">
    <source>
        <dbReference type="ARBA" id="ARBA00022840"/>
    </source>
</evidence>
<dbReference type="SUPFAM" id="SSF90123">
    <property type="entry name" value="ABC transporter transmembrane region"/>
    <property type="match status" value="1"/>
</dbReference>
<dbReference type="InterPro" id="IPR036640">
    <property type="entry name" value="ABC1_TM_sf"/>
</dbReference>
<evidence type="ECO:0000256" key="8">
    <source>
        <dbReference type="SAM" id="MobiDB-lite"/>
    </source>
</evidence>
<evidence type="ECO:0000256" key="6">
    <source>
        <dbReference type="ARBA" id="ARBA00022989"/>
    </source>
</evidence>
<feature type="compositionally biased region" description="Acidic residues" evidence="8">
    <location>
        <begin position="66"/>
        <end position="79"/>
    </location>
</feature>
<feature type="compositionally biased region" description="Basic and acidic residues" evidence="8">
    <location>
        <begin position="145"/>
        <end position="154"/>
    </location>
</feature>
<dbReference type="GO" id="GO:0016020">
    <property type="term" value="C:membrane"/>
    <property type="evidence" value="ECO:0007669"/>
    <property type="project" value="UniProtKB-SubCell"/>
</dbReference>
<evidence type="ECO:0000313" key="10">
    <source>
        <dbReference type="Proteomes" id="UP001218218"/>
    </source>
</evidence>